<dbReference type="NCBIfam" id="TIGR04183">
    <property type="entry name" value="Por_Secre_tail"/>
    <property type="match status" value="1"/>
</dbReference>
<protein>
    <submittedName>
        <fullName evidence="3">T9SS type A sorting domain-containing protein</fullName>
    </submittedName>
</protein>
<feature type="compositionally biased region" description="Gly residues" evidence="1">
    <location>
        <begin position="689"/>
        <end position="702"/>
    </location>
</feature>
<evidence type="ECO:0000313" key="4">
    <source>
        <dbReference type="Proteomes" id="UP000664144"/>
    </source>
</evidence>
<feature type="compositionally biased region" description="Gly residues" evidence="1">
    <location>
        <begin position="713"/>
        <end position="726"/>
    </location>
</feature>
<dbReference type="RefSeq" id="WP_206985331.1">
    <property type="nucleotide sequence ID" value="NZ_JAFLQZ010000011.1"/>
</dbReference>
<dbReference type="InterPro" id="IPR051172">
    <property type="entry name" value="Chlamydia_OmcB"/>
</dbReference>
<feature type="region of interest" description="Disordered" evidence="1">
    <location>
        <begin position="425"/>
        <end position="447"/>
    </location>
</feature>
<dbReference type="Proteomes" id="UP000664144">
    <property type="component" value="Unassembled WGS sequence"/>
</dbReference>
<dbReference type="NCBIfam" id="TIGR01451">
    <property type="entry name" value="B_ant_repeat"/>
    <property type="match status" value="2"/>
</dbReference>
<dbReference type="InterPro" id="IPR026444">
    <property type="entry name" value="Secre_tail"/>
</dbReference>
<dbReference type="Pfam" id="PF07691">
    <property type="entry name" value="PA14"/>
    <property type="match status" value="1"/>
</dbReference>
<reference evidence="3" key="1">
    <citation type="submission" date="2021-03" db="EMBL/GenBank/DDBJ databases">
        <authorList>
            <person name="Kim M.K."/>
        </authorList>
    </citation>
    <scope>NUCLEOTIDE SEQUENCE</scope>
    <source>
        <strain evidence="3">BT186</strain>
    </source>
</reference>
<gene>
    <name evidence="3" type="ORF">J0X19_15685</name>
</gene>
<dbReference type="InterPro" id="IPR013783">
    <property type="entry name" value="Ig-like_fold"/>
</dbReference>
<feature type="domain" description="PA14" evidence="2">
    <location>
        <begin position="1058"/>
        <end position="1221"/>
    </location>
</feature>
<evidence type="ECO:0000259" key="2">
    <source>
        <dbReference type="PROSITE" id="PS51820"/>
    </source>
</evidence>
<dbReference type="EMBL" id="JAFLQZ010000011">
    <property type="protein sequence ID" value="MBO0359405.1"/>
    <property type="molecule type" value="Genomic_DNA"/>
</dbReference>
<comment type="caution">
    <text evidence="3">The sequence shown here is derived from an EMBL/GenBank/DDBJ whole genome shotgun (WGS) entry which is preliminary data.</text>
</comment>
<dbReference type="InterPro" id="IPR047589">
    <property type="entry name" value="DUF11_rpt"/>
</dbReference>
<dbReference type="InterPro" id="IPR001434">
    <property type="entry name" value="OmcB-like_DUF11"/>
</dbReference>
<dbReference type="SUPFAM" id="SSF56988">
    <property type="entry name" value="Anthrax protective antigen"/>
    <property type="match status" value="1"/>
</dbReference>
<dbReference type="Pfam" id="PF01345">
    <property type="entry name" value="DUF11"/>
    <property type="match status" value="6"/>
</dbReference>
<evidence type="ECO:0000256" key="1">
    <source>
        <dbReference type="SAM" id="MobiDB-lite"/>
    </source>
</evidence>
<organism evidence="3 4">
    <name type="scientific">Hymenobacter telluris</name>
    <dbReference type="NCBI Taxonomy" id="2816474"/>
    <lineage>
        <taxon>Bacteria</taxon>
        <taxon>Pseudomonadati</taxon>
        <taxon>Bacteroidota</taxon>
        <taxon>Cytophagia</taxon>
        <taxon>Cytophagales</taxon>
        <taxon>Hymenobacteraceae</taxon>
        <taxon>Hymenobacter</taxon>
    </lineage>
</organism>
<dbReference type="SMART" id="SM00758">
    <property type="entry name" value="PA14"/>
    <property type="match status" value="1"/>
</dbReference>
<feature type="region of interest" description="Disordered" evidence="1">
    <location>
        <begin position="668"/>
        <end position="726"/>
    </location>
</feature>
<evidence type="ECO:0000313" key="3">
    <source>
        <dbReference type="EMBL" id="MBO0359405.1"/>
    </source>
</evidence>
<sequence>MTWCRLAPVANNVTNSVTLPTSAGQVNIDPLSSTVDGTEQSYTITAIPSAAQGVLYYNTTGTTYAAVTNNLVLTPAQAASLRFEPATNGTASSASFSYRVTDDANLLSANTATFTIPLQVITPCAATSTLSFAAPRALAQDWKARTENVPATSALTTVTSGSYQTPASATVNTFETASFNGVQSLLWQMDYASTAANTSSVTFTFNRAVSNFTVRVQDIDKLEDANNSFTDRVTFTGTNAGTAVVPVLSPVTPNANAVIINGNTATGTVNNTSPDNATVIAYFAEPITSLTLTYSNISTASANPTANAVGIDFMDWCRLAPVANTITNTSVSNAAGQAPVNGLSSVVDGTPTYTLTALPLATQGILYVNGVAATVGQTLTAAQAAQLSFDPATTFAGTVSFNYSVSDEAGQTASAAYSIPVNASGAAGTPGPCATPGRDGSPTITANPNTYYPSTAVQSLTGGVSNFLYVGPATGTSDIAVGDLLLIIQMQGGDINSTNSDAYGDGVTGGSANGALNTNFTAGTYEYVVANSAVTAVAGGTIQLATTLRNSYQNDYATATAGQRRFQVIRVPQYSNLTLGATISPLPWNGNVGGIIAVDVAKQTNLNGFTIDASGAGFRGGAGRVLGGAAGIAGTDYRTSAALNANGTKGEGIAGTPRYVNNNNALLDTRTSTNGLPAALNDGYPSGDNGRGAPGNAGGGGTDANPSANDQNTGGGGGANGGRGGRGGNAWASNAAVGGEPGAAFTAVSSSRLILGGGGGAGSTNNASGTPGAGFASSGAAGGGIVMLRTATINGTGSILANGANANNTVANDGSGGGGAGGSILITAATPAGLSNLTLTANGGTGGTNTTTTHGPGGGGGGGVILTNAAAAASNITAGANGTTGGVAYGSEAGAIGASNAQISTSIANSTSGANCPADVTTTISGPTTVNTNQASGAYSVTFTNNGTSTASNVTQLVTLPAGATVTAAQLPAGATFTTAGTVTTINFGTVATLASGAGNTYAFSYTTPPTSGSYSLTSTVGTDANQGANTAPDVASLTIQVNGAPANCQPSYLNNSTVSSGLTAEYYAGYFNDNVSYFQRASPLRRLDPQVNFNSGDGITTWGDLSVVAGGSSTNYDNYSSRYRGSIYITTAGSYTFYLTSDDASYMWLDGAALAPTTSNATINNGGLHSPTTVANTITLSAGAHDITVVFGENGGTNRLLLEYESTALGISRQAVPSSILCAGPATTNVPPVAQNVTNTTLLSSAGATVLSPNLSGSDTDGTVSYFNILTLPSAASGVLTYNNTAVVAGQAIPAGSLNLLRFVPSTSFNGNATFTYSVTDNNGRTDTNGITGAAATYTIPVNGTADVTTTLSGPTNLNPGQATSNYTAAFTNNGPNPAVSVTQRVTLPAGATNVFVNGVAYVPSGNVIDFGTAASLAAGATNIFSFSFTAPTTTGSAAISSNVTTTTTQGADTAPNTATLNATVGSPANVAATISAGAGTVTAGQSASFNVNFSNAGPATAAGVVASVQLPAGLGAVTASNGGVYDNATGIVTYAGITSYNSGGSTASVISFTAPASGPVTATASIRTTTSEAGQTANNTQSASISVTPTYDVTTSITGPTSTAVGVQTTFSVMTINNGPSMAPSVVQTVTGLPTNLTNVYVSNGGTYDAASGTVTFPALEAMANGARVDNTISFTPTSTTAGFTATATATANGTNPGDSNTGNNSVAASAMAVNAAPAAATNANIYTTITTPSANVLPGDAVTFTVTSGNRGAATATAVAQQTTLPAGLSNVVVRDANNNVVPNTATTGYNSATGVVVVPNVASIQSGTTTSYSVSFTAPASGMVAGVATISSANADSMPADNISTADVTVMPTTDLVVRLTGPASVVSGSSATYTVTTTNNGPATATNVVTTVAIPAGLTGVTVSGGGTYNAATGVVTFPATASLLNGSATSNTITYTEPNMGTVRNVASATSTTVDSQPANNTASVATQVKGMTDVTVALNGPATIVQGNQVDYVVSAINNGQTAAANTVIKVQLPTGLSNVITSNGSYNATTGVVTFSTIASQAAGRDGAVSYGIRFIAPSTLTSLYAAASVSTDSEESSYTNNTATTTTAVAAPTTGQADLQIAVTPSTNSPVAGQSMTLNVVTTNLAASTVAATNVVTRVSIEPGLTVTSITNGGTYDPATGVVTFPALSSLAIGASVPNSVVFVVPGATPLTTRGLVSGDQSDPSATNNVDFQSLTVSQRADVATTISGPATTQPGDLVTYSVSTINNGPSVANGVVQKVTIPAGATNVVISGGGMLSGNEVTFPTINNQVAGANGAVVNTISFNAPATITTPYSVVANVTTTSTQPTTPGTANDVATATTARGNRAPVANAVVNSLRTPEGNTAGALAISPLSGTDADGNATITSYTITSIPDATTQGVLRLNGTPVTAGTSVLAADVANLTFDPVASFVGNAFFTYTATDNAGAVSAPAIYTIPVGQDISAVYTLTTPKGGATPYQNGDVIANVFDVNGGAYNSAATPVVTNTGIQTATLTSGTLPAGTTLDPVTGIITVTNRLALVAGSYPVTVTTIDAYGGTNTSTFTIVIGTRPLPVELATFEVRAVKVDALLDWTTASEKNNDRFEVERSLNGSTFEKIGTVRGQGTTQATTAYNFKDAGIGARTQSLVYYRLRQIDLDGTVSYSPVRTVRFEAQAAVTAKLSVFPNPATTADRVVTLDLSTLPKGTYQALLVDAAGRILGTYSVEGGINKTVDVQNLPTGTYIIQVRGNGLKLSERLLKE</sequence>
<dbReference type="Gene3D" id="2.60.40.10">
    <property type="entry name" value="Immunoglobulins"/>
    <property type="match status" value="2"/>
</dbReference>
<dbReference type="PANTHER" id="PTHR34819">
    <property type="entry name" value="LARGE CYSTEINE-RICH PERIPLASMIC PROTEIN OMCB"/>
    <property type="match status" value="1"/>
</dbReference>
<dbReference type="PANTHER" id="PTHR34819:SF5">
    <property type="entry name" value="CONSERVED REPEAT DOMAIN PROTEIN"/>
    <property type="match status" value="1"/>
</dbReference>
<dbReference type="Pfam" id="PF17963">
    <property type="entry name" value="Big_9"/>
    <property type="match status" value="2"/>
</dbReference>
<dbReference type="PROSITE" id="PS51820">
    <property type="entry name" value="PA14"/>
    <property type="match status" value="1"/>
</dbReference>
<proteinExistence type="predicted"/>
<name>A0A939EZH6_9BACT</name>
<dbReference type="InterPro" id="IPR037524">
    <property type="entry name" value="PA14/GLEYA"/>
</dbReference>
<keyword evidence="4" id="KW-1185">Reference proteome</keyword>
<dbReference type="InterPro" id="IPR011658">
    <property type="entry name" value="PA14_dom"/>
</dbReference>
<accession>A0A939EZH6</accession>
<dbReference type="Gene3D" id="3.90.182.10">
    <property type="entry name" value="Toxin - Anthrax Protective Antigen,domain 1"/>
    <property type="match status" value="1"/>
</dbReference>